<dbReference type="EMBL" id="KL142390">
    <property type="protein sequence ID" value="KDR72048.1"/>
    <property type="molecule type" value="Genomic_DNA"/>
</dbReference>
<evidence type="ECO:0000313" key="3">
    <source>
        <dbReference type="Proteomes" id="UP000027222"/>
    </source>
</evidence>
<dbReference type="OrthoDB" id="10480217at2759"/>
<organism evidence="2 3">
    <name type="scientific">Galerina marginata (strain CBS 339.88)</name>
    <dbReference type="NCBI Taxonomy" id="685588"/>
    <lineage>
        <taxon>Eukaryota</taxon>
        <taxon>Fungi</taxon>
        <taxon>Dikarya</taxon>
        <taxon>Basidiomycota</taxon>
        <taxon>Agaricomycotina</taxon>
        <taxon>Agaricomycetes</taxon>
        <taxon>Agaricomycetidae</taxon>
        <taxon>Agaricales</taxon>
        <taxon>Agaricineae</taxon>
        <taxon>Strophariaceae</taxon>
        <taxon>Galerina</taxon>
    </lineage>
</organism>
<feature type="compositionally biased region" description="Polar residues" evidence="1">
    <location>
        <begin position="146"/>
        <end position="174"/>
    </location>
</feature>
<keyword evidence="3" id="KW-1185">Reference proteome</keyword>
<dbReference type="HOGENOM" id="CLU_1081998_0_0_1"/>
<dbReference type="AlphaFoldDB" id="A0A067SZ64"/>
<evidence type="ECO:0000256" key="1">
    <source>
        <dbReference type="SAM" id="MobiDB-lite"/>
    </source>
</evidence>
<feature type="region of interest" description="Disordered" evidence="1">
    <location>
        <begin position="146"/>
        <end position="217"/>
    </location>
</feature>
<reference evidence="3" key="1">
    <citation type="journal article" date="2014" name="Proc. Natl. Acad. Sci. U.S.A.">
        <title>Extensive sampling of basidiomycete genomes demonstrates inadequacy of the white-rot/brown-rot paradigm for wood decay fungi.</title>
        <authorList>
            <person name="Riley R."/>
            <person name="Salamov A.A."/>
            <person name="Brown D.W."/>
            <person name="Nagy L.G."/>
            <person name="Floudas D."/>
            <person name="Held B.W."/>
            <person name="Levasseur A."/>
            <person name="Lombard V."/>
            <person name="Morin E."/>
            <person name="Otillar R."/>
            <person name="Lindquist E.A."/>
            <person name="Sun H."/>
            <person name="LaButti K.M."/>
            <person name="Schmutz J."/>
            <person name="Jabbour D."/>
            <person name="Luo H."/>
            <person name="Baker S.E."/>
            <person name="Pisabarro A.G."/>
            <person name="Walton J.D."/>
            <person name="Blanchette R.A."/>
            <person name="Henrissat B."/>
            <person name="Martin F."/>
            <person name="Cullen D."/>
            <person name="Hibbett D.S."/>
            <person name="Grigoriev I.V."/>
        </authorList>
    </citation>
    <scope>NUCLEOTIDE SEQUENCE [LARGE SCALE GENOMIC DNA]</scope>
    <source>
        <strain evidence="3">CBS 339.88</strain>
    </source>
</reference>
<dbReference type="Proteomes" id="UP000027222">
    <property type="component" value="Unassembled WGS sequence"/>
</dbReference>
<protein>
    <submittedName>
        <fullName evidence="2">Uncharacterized protein</fullName>
    </submittedName>
</protein>
<gene>
    <name evidence="2" type="ORF">GALMADRAFT_143390</name>
</gene>
<sequence>MSASTPRFLTSRSDYNNIILFRHIRQSLAAAQTDTVEAFCTVAASKPGTEFHYLGLLWDCAFKAGIASMGAHSKSFTCPPTPVMAPSSPKISALRQPFARDFSVLRSGSKKPFGSLHQRFRRFSQMQKQSATVLAAPIPIENLHPPSNSFLSHDSHPVQVSPQSPLESYESPNPTCAPSPETPIAQECQMPSPPIISVSISESLPRNPPSDFYSSSSITSRSFIRQPSWFRLRSKIPQWIRARSTFHPDDLPTGFSKP</sequence>
<evidence type="ECO:0000313" key="2">
    <source>
        <dbReference type="EMBL" id="KDR72048.1"/>
    </source>
</evidence>
<accession>A0A067SZ64</accession>
<name>A0A067SZ64_GALM3</name>
<proteinExistence type="predicted"/>